<dbReference type="FunFam" id="3.40.50.2000:FF:000056">
    <property type="entry name" value="Glycosyltransferase"/>
    <property type="match status" value="1"/>
</dbReference>
<dbReference type="EC" id="2.4.1.-" evidence="4"/>
<dbReference type="GO" id="GO:0080044">
    <property type="term" value="F:quercetin 7-O-glucosyltransferase activity"/>
    <property type="evidence" value="ECO:0007669"/>
    <property type="project" value="TreeGrafter"/>
</dbReference>
<dbReference type="OMA" id="PNDREAM"/>
<evidence type="ECO:0000256" key="3">
    <source>
        <dbReference type="RuleBase" id="RU003718"/>
    </source>
</evidence>
<dbReference type="PROSITE" id="PS00375">
    <property type="entry name" value="UDPGT"/>
    <property type="match status" value="1"/>
</dbReference>
<evidence type="ECO:0000256" key="1">
    <source>
        <dbReference type="ARBA" id="ARBA00009995"/>
    </source>
</evidence>
<comment type="caution">
    <text evidence="5">The sequence shown here is derived from an EMBL/GenBank/DDBJ whole genome shotgun (WGS) entry which is preliminary data.</text>
</comment>
<dbReference type="Gene3D" id="3.40.50.2000">
    <property type="entry name" value="Glycogen Phosphorylase B"/>
    <property type="match status" value="2"/>
</dbReference>
<reference evidence="5" key="1">
    <citation type="submission" date="2021-08" db="EMBL/GenBank/DDBJ databases">
        <title>WGS assembly of Ceratopteris richardii.</title>
        <authorList>
            <person name="Marchant D.B."/>
            <person name="Chen G."/>
            <person name="Jenkins J."/>
            <person name="Shu S."/>
            <person name="Leebens-Mack J."/>
            <person name="Grimwood J."/>
            <person name="Schmutz J."/>
            <person name="Soltis P."/>
            <person name="Soltis D."/>
            <person name="Chen Z.-H."/>
        </authorList>
    </citation>
    <scope>NUCLEOTIDE SEQUENCE</scope>
    <source>
        <strain evidence="5">Whitten #5841</strain>
        <tissue evidence="5">Leaf</tissue>
    </source>
</reference>
<dbReference type="InterPro" id="IPR035595">
    <property type="entry name" value="UDP_glycos_trans_CS"/>
</dbReference>
<organism evidence="5 6">
    <name type="scientific">Ceratopteris richardii</name>
    <name type="common">Triangle waterfern</name>
    <dbReference type="NCBI Taxonomy" id="49495"/>
    <lineage>
        <taxon>Eukaryota</taxon>
        <taxon>Viridiplantae</taxon>
        <taxon>Streptophyta</taxon>
        <taxon>Embryophyta</taxon>
        <taxon>Tracheophyta</taxon>
        <taxon>Polypodiopsida</taxon>
        <taxon>Polypodiidae</taxon>
        <taxon>Polypodiales</taxon>
        <taxon>Pteridineae</taxon>
        <taxon>Pteridaceae</taxon>
        <taxon>Parkerioideae</taxon>
        <taxon>Ceratopteris</taxon>
    </lineage>
</organism>
<keyword evidence="2 3" id="KW-0808">Transferase</keyword>
<dbReference type="CDD" id="cd03784">
    <property type="entry name" value="GT1_Gtf-like"/>
    <property type="match status" value="1"/>
</dbReference>
<sequence length="453" mass="50094">MQERKHVVVLPLPTRGHVNPMLRLTGLLADAGHLVTLVCSDVNYSLLGPEAPEVLLGRGIRLAALPDGLPKEADRTTQVLQMCETVLSAMPEPFEELLNTLSPSPSCIVADTWLTFTVAAASRRGIPHISFWTQSAASLASLFLVANNLYRGPAQGEPKIPGAAFLTEVDMNTFVRCYNPADFMYRFVTGGFNCLPQSKWVVVNTFEDLELQTIHGLRELYGLKNLLAIGPLLPQNLCATSRSDFQAKLTSFFWREDETCLSWLDKHEPKSVLYVSFGSLALISSEQIEEVALALEASGHPFLWVARSDLIHGRSPTFNEDYLLRVKDHSCFVTWAPQLQVLRHPSIGVFFTHGGWNSTIEAITAGVPMLGWPYFSDQPMDCTCIEGWGLGLKLSDGMGDGKIVPKCTIESKIRSVMSSKAFRERAHNLKMLAEKGLPGIRCSKDFQTLLDSL</sequence>
<evidence type="ECO:0000256" key="4">
    <source>
        <dbReference type="RuleBase" id="RU362057"/>
    </source>
</evidence>
<dbReference type="PANTHER" id="PTHR11926">
    <property type="entry name" value="GLUCOSYL/GLUCURONOSYL TRANSFERASES"/>
    <property type="match status" value="1"/>
</dbReference>
<dbReference type="EMBL" id="CM035413">
    <property type="protein sequence ID" value="KAH7431336.1"/>
    <property type="molecule type" value="Genomic_DNA"/>
</dbReference>
<accession>A0A8T2UBP6</accession>
<gene>
    <name evidence="5" type="ORF">KP509_08G043300</name>
</gene>
<dbReference type="Proteomes" id="UP000825935">
    <property type="component" value="Chromosome 8"/>
</dbReference>
<proteinExistence type="inferred from homology"/>
<dbReference type="PANTHER" id="PTHR11926:SF774">
    <property type="entry name" value="UDP-GLYCOSYLTRANSFERASE 85A1-RELATED"/>
    <property type="match status" value="1"/>
</dbReference>
<dbReference type="Pfam" id="PF00201">
    <property type="entry name" value="UDPGT"/>
    <property type="match status" value="1"/>
</dbReference>
<evidence type="ECO:0000256" key="2">
    <source>
        <dbReference type="ARBA" id="ARBA00022679"/>
    </source>
</evidence>
<name>A0A8T2UBP6_CERRI</name>
<keyword evidence="3" id="KW-0328">Glycosyltransferase</keyword>
<dbReference type="GO" id="GO:0080043">
    <property type="term" value="F:quercetin 3-O-glucosyltransferase activity"/>
    <property type="evidence" value="ECO:0007669"/>
    <property type="project" value="TreeGrafter"/>
</dbReference>
<keyword evidence="6" id="KW-1185">Reference proteome</keyword>
<evidence type="ECO:0000313" key="5">
    <source>
        <dbReference type="EMBL" id="KAH7431336.1"/>
    </source>
</evidence>
<dbReference type="SUPFAM" id="SSF53756">
    <property type="entry name" value="UDP-Glycosyltransferase/glycogen phosphorylase"/>
    <property type="match status" value="1"/>
</dbReference>
<comment type="similarity">
    <text evidence="1 3">Belongs to the UDP-glycosyltransferase family.</text>
</comment>
<dbReference type="OrthoDB" id="5835829at2759"/>
<evidence type="ECO:0000313" key="6">
    <source>
        <dbReference type="Proteomes" id="UP000825935"/>
    </source>
</evidence>
<dbReference type="AlphaFoldDB" id="A0A8T2UBP6"/>
<protein>
    <recommendedName>
        <fullName evidence="4">Glycosyltransferase</fullName>
        <ecNumber evidence="4">2.4.1.-</ecNumber>
    </recommendedName>
</protein>
<dbReference type="InterPro" id="IPR002213">
    <property type="entry name" value="UDP_glucos_trans"/>
</dbReference>